<dbReference type="AlphaFoldDB" id="A0A7R9AEX9"/>
<keyword evidence="10 11" id="KW-0687">Ribonucleoprotein</keyword>
<dbReference type="GO" id="GO:0006614">
    <property type="term" value="P:SRP-dependent cotranslational protein targeting to membrane"/>
    <property type="evidence" value="ECO:0007669"/>
    <property type="project" value="UniProtKB-UniRule"/>
</dbReference>
<dbReference type="InterPro" id="IPR019734">
    <property type="entry name" value="TPR_rpt"/>
</dbReference>
<dbReference type="Pfam" id="PF08492">
    <property type="entry name" value="SRP72"/>
    <property type="match status" value="1"/>
</dbReference>
<keyword evidence="7" id="KW-0802">TPR repeat</keyword>
<comment type="subcellular location">
    <subcellularLocation>
        <location evidence="2 11">Cytoplasm</location>
    </subcellularLocation>
    <subcellularLocation>
        <location evidence="1">Endoplasmic reticulum</location>
    </subcellularLocation>
</comment>
<dbReference type="Proteomes" id="UP000677054">
    <property type="component" value="Unassembled WGS sequence"/>
</dbReference>
<evidence type="ECO:0000256" key="6">
    <source>
        <dbReference type="ARBA" id="ARBA00022737"/>
    </source>
</evidence>
<evidence type="ECO:0000256" key="2">
    <source>
        <dbReference type="ARBA" id="ARBA00004496"/>
    </source>
</evidence>
<evidence type="ECO:0000256" key="1">
    <source>
        <dbReference type="ARBA" id="ARBA00004240"/>
    </source>
</evidence>
<reference evidence="14" key="1">
    <citation type="submission" date="2020-11" db="EMBL/GenBank/DDBJ databases">
        <authorList>
            <person name="Tran Van P."/>
        </authorList>
    </citation>
    <scope>NUCLEOTIDE SEQUENCE</scope>
</reference>
<feature type="domain" description="Signal recognition particle SRP72 subunit RNA-binding" evidence="13">
    <location>
        <begin position="520"/>
        <end position="563"/>
    </location>
</feature>
<dbReference type="EMBL" id="LR904642">
    <property type="protein sequence ID" value="CAD7252982.1"/>
    <property type="molecule type" value="Genomic_DNA"/>
</dbReference>
<dbReference type="GO" id="GO:0005783">
    <property type="term" value="C:endoplasmic reticulum"/>
    <property type="evidence" value="ECO:0007669"/>
    <property type="project" value="UniProtKB-SubCell"/>
</dbReference>
<keyword evidence="5 11" id="KW-0963">Cytoplasm</keyword>
<dbReference type="InterPro" id="IPR011990">
    <property type="entry name" value="TPR-like_helical_dom_sf"/>
</dbReference>
<protein>
    <recommendedName>
        <fullName evidence="4 11">Signal recognition particle subunit SRP72</fullName>
    </recommendedName>
</protein>
<feature type="compositionally biased region" description="Basic residues" evidence="12">
    <location>
        <begin position="527"/>
        <end position="538"/>
    </location>
</feature>
<dbReference type="GO" id="GO:0008312">
    <property type="term" value="F:7S RNA binding"/>
    <property type="evidence" value="ECO:0007669"/>
    <property type="project" value="InterPro"/>
</dbReference>
<keyword evidence="8" id="KW-0256">Endoplasmic reticulum</keyword>
<dbReference type="GO" id="GO:0043022">
    <property type="term" value="F:ribosome binding"/>
    <property type="evidence" value="ECO:0007669"/>
    <property type="project" value="TreeGrafter"/>
</dbReference>
<name>A0A7R9AEX9_9CRUS</name>
<comment type="function">
    <text evidence="11">Component of the signal recognition particle (SRP) complex, a ribonucleoprotein complex that mediates the cotranslational targeting of secretory and membrane proteins to the endoplasmic reticulum (ER).</text>
</comment>
<sequence length="645" mass="72890">MSKEAAPSDAETQALYGELNKQVKNGELEKVIKTANKILQNHQDEEKAFICKVVAMLQLGKFQDALSQLTNTRYKKFEKNLVFEKAYCLYRLNRNSEALNVIREGPEGDMHLKELNAQIMYRLERYQDCFELYKDIIKNTIDDYQDERETNLAAVFTNLIYEGKDAETSGVRSDTFELAYNTGCILLAQGKFQEAKSILEKSVELCHKTLEDDGLSPEEIEEEIGIIRVQLGYCLQVLEKEKEALALYNAVLKAKPQDAVLTAVASNNIVAIHRDQNVFDSKKKMKMATLEGLETKLTKRQQKGICINQCLLSLYVTQMDLFSQLVEKLEREYPDLRDLVVILRALEKVKEKKDRRMEACKVLEGLPRDTLYQPGIISALVTLSLSLGDSHRASNILADAVAWHRNSPASSKDAVKLTALWRQSASLHLREGRPELAAESLTQLYQLYPDDVRTLAQLITAYAQFKPEMVGKLSERLPPPPQTRDLDQDLDSLEGVTWALGAKLLKKGDLQPPTIKKTEELLEKGRQEKKKKKRKKHLPKDYDPNVDPDPERWLPRRERTGYRRRRDRRDRDRDRNVGKGTQGATTEQADKLQVSYQDMSKQKGKNAVGGENVGGGSGKPAPPAPPPSGSTRKKGAGGGKKKGKH</sequence>
<accession>A0A7R9AEX9</accession>
<dbReference type="InterPro" id="IPR031545">
    <property type="entry name" value="SRP72_TPR-like"/>
</dbReference>
<dbReference type="GO" id="GO:0005786">
    <property type="term" value="C:signal recognition particle, endoplasmic reticulum targeting"/>
    <property type="evidence" value="ECO:0007669"/>
    <property type="project" value="UniProtKB-UniRule"/>
</dbReference>
<feature type="compositionally biased region" description="Basic residues" evidence="12">
    <location>
        <begin position="631"/>
        <end position="645"/>
    </location>
</feature>
<dbReference type="Pfam" id="PF13181">
    <property type="entry name" value="TPR_8"/>
    <property type="match status" value="1"/>
</dbReference>
<dbReference type="Pfam" id="PF17004">
    <property type="entry name" value="SRP_TPR_like"/>
    <property type="match status" value="1"/>
</dbReference>
<dbReference type="InterPro" id="IPR026270">
    <property type="entry name" value="SRP72"/>
</dbReference>
<dbReference type="EMBL" id="CAJPEV010005125">
    <property type="protein sequence ID" value="CAG0902779.1"/>
    <property type="molecule type" value="Genomic_DNA"/>
</dbReference>
<organism evidence="14">
    <name type="scientific">Darwinula stevensoni</name>
    <dbReference type="NCBI Taxonomy" id="69355"/>
    <lineage>
        <taxon>Eukaryota</taxon>
        <taxon>Metazoa</taxon>
        <taxon>Ecdysozoa</taxon>
        <taxon>Arthropoda</taxon>
        <taxon>Crustacea</taxon>
        <taxon>Oligostraca</taxon>
        <taxon>Ostracoda</taxon>
        <taxon>Podocopa</taxon>
        <taxon>Podocopida</taxon>
        <taxon>Darwinulocopina</taxon>
        <taxon>Darwinuloidea</taxon>
        <taxon>Darwinulidae</taxon>
        <taxon>Darwinula</taxon>
    </lineage>
</organism>
<dbReference type="FunFam" id="1.25.40.10:FF:000062">
    <property type="entry name" value="Signal recognition particle subunit SRP72"/>
    <property type="match status" value="1"/>
</dbReference>
<evidence type="ECO:0000256" key="12">
    <source>
        <dbReference type="SAM" id="MobiDB-lite"/>
    </source>
</evidence>
<keyword evidence="6" id="KW-0677">Repeat</keyword>
<evidence type="ECO:0000256" key="3">
    <source>
        <dbReference type="ARBA" id="ARBA00007676"/>
    </source>
</evidence>
<keyword evidence="15" id="KW-1185">Reference proteome</keyword>
<dbReference type="OrthoDB" id="5421607at2759"/>
<evidence type="ECO:0000256" key="10">
    <source>
        <dbReference type="ARBA" id="ARBA00023274"/>
    </source>
</evidence>
<proteinExistence type="inferred from homology"/>
<evidence type="ECO:0000256" key="4">
    <source>
        <dbReference type="ARBA" id="ARBA00018350"/>
    </source>
</evidence>
<feature type="compositionally biased region" description="Basic and acidic residues" evidence="12">
    <location>
        <begin position="539"/>
        <end position="561"/>
    </location>
</feature>
<evidence type="ECO:0000256" key="7">
    <source>
        <dbReference type="ARBA" id="ARBA00022803"/>
    </source>
</evidence>
<dbReference type="SUPFAM" id="SSF48452">
    <property type="entry name" value="TPR-like"/>
    <property type="match status" value="3"/>
</dbReference>
<evidence type="ECO:0000256" key="9">
    <source>
        <dbReference type="ARBA" id="ARBA00023135"/>
    </source>
</evidence>
<dbReference type="PIRSF" id="PIRSF038922">
    <property type="entry name" value="SRP72"/>
    <property type="match status" value="1"/>
</dbReference>
<evidence type="ECO:0000256" key="5">
    <source>
        <dbReference type="ARBA" id="ARBA00022490"/>
    </source>
</evidence>
<evidence type="ECO:0000256" key="11">
    <source>
        <dbReference type="PIRNR" id="PIRNR038922"/>
    </source>
</evidence>
<dbReference type="PANTHER" id="PTHR14094">
    <property type="entry name" value="SIGNAL RECOGNITION PARTICLE 72"/>
    <property type="match status" value="1"/>
</dbReference>
<dbReference type="Gene3D" id="1.25.40.10">
    <property type="entry name" value="Tetratricopeptide repeat domain"/>
    <property type="match status" value="3"/>
</dbReference>
<evidence type="ECO:0000259" key="13">
    <source>
        <dbReference type="Pfam" id="PF08492"/>
    </source>
</evidence>
<comment type="similarity">
    <text evidence="3 11">Belongs to the SRP72 family.</text>
</comment>
<evidence type="ECO:0000313" key="14">
    <source>
        <dbReference type="EMBL" id="CAD7252982.1"/>
    </source>
</evidence>
<dbReference type="SMART" id="SM00028">
    <property type="entry name" value="TPR"/>
    <property type="match status" value="3"/>
</dbReference>
<dbReference type="PANTHER" id="PTHR14094:SF9">
    <property type="entry name" value="SIGNAL RECOGNITION PARTICLE SUBUNIT SRP72"/>
    <property type="match status" value="1"/>
</dbReference>
<evidence type="ECO:0000313" key="15">
    <source>
        <dbReference type="Proteomes" id="UP000677054"/>
    </source>
</evidence>
<gene>
    <name evidence="14" type="ORF">DSTB1V02_LOCUS12733</name>
</gene>
<keyword evidence="9 11" id="KW-0733">Signal recognition particle</keyword>
<evidence type="ECO:0000256" key="8">
    <source>
        <dbReference type="ARBA" id="ARBA00022824"/>
    </source>
</evidence>
<feature type="region of interest" description="Disordered" evidence="12">
    <location>
        <begin position="520"/>
        <end position="645"/>
    </location>
</feature>
<dbReference type="InterPro" id="IPR013699">
    <property type="entry name" value="Signal_recog_part_SRP72_RNA-bd"/>
</dbReference>